<dbReference type="EMBL" id="CP086715">
    <property type="protein sequence ID" value="WOO79905.1"/>
    <property type="molecule type" value="Genomic_DNA"/>
</dbReference>
<feature type="compositionally biased region" description="Low complexity" evidence="1">
    <location>
        <begin position="143"/>
        <end position="155"/>
    </location>
</feature>
<keyword evidence="2" id="KW-1133">Transmembrane helix</keyword>
<accession>A0AAF1BJI6</accession>
<evidence type="ECO:0000313" key="4">
    <source>
        <dbReference type="Proteomes" id="UP000827549"/>
    </source>
</evidence>
<proteinExistence type="predicted"/>
<gene>
    <name evidence="3" type="ORF">LOC62_02G003419</name>
</gene>
<name>A0AAF1BJI6_9TREE</name>
<evidence type="ECO:0000256" key="1">
    <source>
        <dbReference type="SAM" id="MobiDB-lite"/>
    </source>
</evidence>
<dbReference type="GeneID" id="87806662"/>
<dbReference type="AlphaFoldDB" id="A0AAF1BJI6"/>
<dbReference type="RefSeq" id="XP_062625937.1">
    <property type="nucleotide sequence ID" value="XM_062769953.1"/>
</dbReference>
<organism evidence="3 4">
    <name type="scientific">Vanrija pseudolonga</name>
    <dbReference type="NCBI Taxonomy" id="143232"/>
    <lineage>
        <taxon>Eukaryota</taxon>
        <taxon>Fungi</taxon>
        <taxon>Dikarya</taxon>
        <taxon>Basidiomycota</taxon>
        <taxon>Agaricomycotina</taxon>
        <taxon>Tremellomycetes</taxon>
        <taxon>Trichosporonales</taxon>
        <taxon>Trichosporonaceae</taxon>
        <taxon>Vanrija</taxon>
    </lineage>
</organism>
<feature type="transmembrane region" description="Helical" evidence="2">
    <location>
        <begin position="6"/>
        <end position="25"/>
    </location>
</feature>
<feature type="region of interest" description="Disordered" evidence="1">
    <location>
        <begin position="76"/>
        <end position="194"/>
    </location>
</feature>
<keyword evidence="2" id="KW-0472">Membrane</keyword>
<dbReference type="Proteomes" id="UP000827549">
    <property type="component" value="Chromosome 2"/>
</dbReference>
<keyword evidence="4" id="KW-1185">Reference proteome</keyword>
<keyword evidence="2" id="KW-0812">Transmembrane</keyword>
<protein>
    <submittedName>
        <fullName evidence="3">Uncharacterized protein</fullName>
    </submittedName>
</protein>
<evidence type="ECO:0000256" key="2">
    <source>
        <dbReference type="SAM" id="Phobius"/>
    </source>
</evidence>
<sequence>MLGLTTQAGGMAALFIIGTVMVILVRRRWRQSASKNRNQNNAMEVDSAPVEPFVSPAAEASVGDSGIPSISEARATTFAPAPPPNVHANDSTSWDAQPPPRVTLNHSHQSDHIRYHPPAAPPTEAEPPSYDPGWRGGLDSATGSDVEASVSAGVAARGGSGTSPTEATEKRAPQETSSRGGASTGKGTYPSEKQ</sequence>
<reference evidence="3" key="1">
    <citation type="submission" date="2023-10" db="EMBL/GenBank/DDBJ databases">
        <authorList>
            <person name="Noh H."/>
        </authorList>
    </citation>
    <scope>NUCLEOTIDE SEQUENCE</scope>
    <source>
        <strain evidence="3">DUCC4014</strain>
    </source>
</reference>
<evidence type="ECO:0000313" key="3">
    <source>
        <dbReference type="EMBL" id="WOO79905.1"/>
    </source>
</evidence>